<name>A0A1Q9LMI3_9PSEU</name>
<organism evidence="3 4">
    <name type="scientific">Actinokineospora bangkokensis</name>
    <dbReference type="NCBI Taxonomy" id="1193682"/>
    <lineage>
        <taxon>Bacteria</taxon>
        <taxon>Bacillati</taxon>
        <taxon>Actinomycetota</taxon>
        <taxon>Actinomycetes</taxon>
        <taxon>Pseudonocardiales</taxon>
        <taxon>Pseudonocardiaceae</taxon>
        <taxon>Actinokineospora</taxon>
    </lineage>
</organism>
<evidence type="ECO:0000313" key="4">
    <source>
        <dbReference type="Proteomes" id="UP000186040"/>
    </source>
</evidence>
<feature type="domain" description="ABM" evidence="2">
    <location>
        <begin position="122"/>
        <end position="215"/>
    </location>
</feature>
<evidence type="ECO:0000256" key="1">
    <source>
        <dbReference type="SAM" id="MobiDB-lite"/>
    </source>
</evidence>
<dbReference type="InterPro" id="IPR007138">
    <property type="entry name" value="ABM_dom"/>
</dbReference>
<comment type="caution">
    <text evidence="3">The sequence shown here is derived from an EMBL/GenBank/DDBJ whole genome shotgun (WGS) entry which is preliminary data.</text>
</comment>
<dbReference type="InterPro" id="IPR011008">
    <property type="entry name" value="Dimeric_a/b-barrel"/>
</dbReference>
<dbReference type="RefSeq" id="WP_075974935.1">
    <property type="nucleotide sequence ID" value="NZ_MKQR01000011.1"/>
</dbReference>
<keyword evidence="3" id="KW-0560">Oxidoreductase</keyword>
<dbReference type="PROSITE" id="PS51725">
    <property type="entry name" value="ABM"/>
    <property type="match status" value="1"/>
</dbReference>
<dbReference type="Gene3D" id="3.30.70.100">
    <property type="match status" value="2"/>
</dbReference>
<sequence>MAFISAADDRLTVLNLFGATSQAAQQRLLTTMTGIIDSADFPGWISSTLFGGVGGPGTANYIQWRSAEDLQNRYHGEKFQKEIVPLFDELATQVRLIQTEVVYTRTHPSVGAIEIGPQNDTLTVIAVMGVQQQDQAELVDLFSQDDEWLEGFPGFRSNSILRATDGSAVVNFAQWESEAAYDHFHTLPEVERPEGVRRMRERARSLLTSHDYNTYRPVHTRSAEPAPAQP</sequence>
<evidence type="ECO:0000259" key="2">
    <source>
        <dbReference type="PROSITE" id="PS51725"/>
    </source>
</evidence>
<dbReference type="EMBL" id="MKQR01000011">
    <property type="protein sequence ID" value="OLR93231.1"/>
    <property type="molecule type" value="Genomic_DNA"/>
</dbReference>
<keyword evidence="4" id="KW-1185">Reference proteome</keyword>
<reference evidence="3 4" key="1">
    <citation type="submission" date="2016-10" db="EMBL/GenBank/DDBJ databases">
        <title>The Draft Genome Sequence of Actinokineospora bangkokensis 44EHWT reveals the biosynthetic pathway of antifungal compounds Thailandins with unusual extender unit butylmalonyl-CoA.</title>
        <authorList>
            <person name="Greule A."/>
            <person name="Intra B."/>
            <person name="Flemming S."/>
            <person name="Rommel M.G."/>
            <person name="Panbangred W."/>
            <person name="Bechthold A."/>
        </authorList>
    </citation>
    <scope>NUCLEOTIDE SEQUENCE [LARGE SCALE GENOMIC DNA]</scope>
    <source>
        <strain evidence="3 4">44EHW</strain>
    </source>
</reference>
<dbReference type="Pfam" id="PF03992">
    <property type="entry name" value="ABM"/>
    <property type="match status" value="1"/>
</dbReference>
<proteinExistence type="predicted"/>
<feature type="region of interest" description="Disordered" evidence="1">
    <location>
        <begin position="210"/>
        <end position="230"/>
    </location>
</feature>
<protein>
    <submittedName>
        <fullName evidence="3">Antibiotic biosynthesis monooxygenase</fullName>
    </submittedName>
</protein>
<gene>
    <name evidence="3" type="ORF">BJP25_17230</name>
</gene>
<dbReference type="OrthoDB" id="1494517at2"/>
<keyword evidence="3" id="KW-0503">Monooxygenase</keyword>
<dbReference type="SUPFAM" id="SSF54909">
    <property type="entry name" value="Dimeric alpha+beta barrel"/>
    <property type="match status" value="2"/>
</dbReference>
<dbReference type="GO" id="GO:0004497">
    <property type="term" value="F:monooxygenase activity"/>
    <property type="evidence" value="ECO:0007669"/>
    <property type="project" value="UniProtKB-KW"/>
</dbReference>
<dbReference type="STRING" id="1193682.BJP25_17230"/>
<dbReference type="AlphaFoldDB" id="A0A1Q9LMI3"/>
<accession>A0A1Q9LMI3</accession>
<dbReference type="Proteomes" id="UP000186040">
    <property type="component" value="Unassembled WGS sequence"/>
</dbReference>
<evidence type="ECO:0000313" key="3">
    <source>
        <dbReference type="EMBL" id="OLR93231.1"/>
    </source>
</evidence>